<proteinExistence type="predicted"/>
<evidence type="ECO:0000313" key="1">
    <source>
        <dbReference type="EMBL" id="GAI59020.1"/>
    </source>
</evidence>
<dbReference type="EMBL" id="BARW01003900">
    <property type="protein sequence ID" value="GAI59020.1"/>
    <property type="molecule type" value="Genomic_DNA"/>
</dbReference>
<name>X1R7A9_9ZZZZ</name>
<dbReference type="EMBL" id="BARW01021254">
    <property type="protein sequence ID" value="GAJ00928.1"/>
    <property type="molecule type" value="Genomic_DNA"/>
</dbReference>
<sequence length="46" mass="4735">MSRALAPVSAVPVELPAAAAVFGSDYLEHPPRELGRPVALQEPPAG</sequence>
<organism evidence="1">
    <name type="scientific">marine sediment metagenome</name>
    <dbReference type="NCBI Taxonomy" id="412755"/>
    <lineage>
        <taxon>unclassified sequences</taxon>
        <taxon>metagenomes</taxon>
        <taxon>ecological metagenomes</taxon>
    </lineage>
</organism>
<evidence type="ECO:0000313" key="2">
    <source>
        <dbReference type="EMBL" id="GAJ00928.1"/>
    </source>
</evidence>
<accession>X1R7A9</accession>
<gene>
    <name evidence="1" type="ORF">S12H4_09557</name>
    <name evidence="2" type="ORF">S12H4_35748</name>
</gene>
<comment type="caution">
    <text evidence="1">The sequence shown here is derived from an EMBL/GenBank/DDBJ whole genome shotgun (WGS) entry which is preliminary data.</text>
</comment>
<reference evidence="1" key="1">
    <citation type="journal article" date="2014" name="Front. Microbiol.">
        <title>High frequency of phylogenetically diverse reductive dehalogenase-homologous genes in deep subseafloor sedimentary metagenomes.</title>
        <authorList>
            <person name="Kawai M."/>
            <person name="Futagami T."/>
            <person name="Toyoda A."/>
            <person name="Takaki Y."/>
            <person name="Nishi S."/>
            <person name="Hori S."/>
            <person name="Arai W."/>
            <person name="Tsubouchi T."/>
            <person name="Morono Y."/>
            <person name="Uchiyama I."/>
            <person name="Ito T."/>
            <person name="Fujiyama A."/>
            <person name="Inagaki F."/>
            <person name="Takami H."/>
        </authorList>
    </citation>
    <scope>NUCLEOTIDE SEQUENCE</scope>
    <source>
        <strain evidence="1">Expedition CK06-06</strain>
    </source>
</reference>
<dbReference type="AlphaFoldDB" id="X1R7A9"/>
<protein>
    <submittedName>
        <fullName evidence="1">Uncharacterized protein</fullName>
    </submittedName>
</protein>